<organism evidence="1 2">
    <name type="scientific">Deinococcus aerius</name>
    <dbReference type="NCBI Taxonomy" id="200253"/>
    <lineage>
        <taxon>Bacteria</taxon>
        <taxon>Thermotogati</taxon>
        <taxon>Deinococcota</taxon>
        <taxon>Deinococci</taxon>
        <taxon>Deinococcales</taxon>
        <taxon>Deinococcaceae</taxon>
        <taxon>Deinococcus</taxon>
    </lineage>
</organism>
<name>A0A2I9CZB3_9DEIO</name>
<gene>
    <name evidence="1" type="ORF">DAERI_150072</name>
</gene>
<reference evidence="2" key="1">
    <citation type="submission" date="2018-01" db="EMBL/GenBank/DDBJ databases">
        <title>Draft Genome Sequence of the Radioresistant Bacterium Deinococcus aerius TR0125, Isolated from the Higher Atmosphere above Japan.</title>
        <authorList>
            <person name="Satoh K."/>
            <person name="Arai H."/>
            <person name="Sanzen T."/>
            <person name="Kawaguchi Y."/>
            <person name="Hayashi H."/>
            <person name="Yokobori S."/>
            <person name="Yamagishi A."/>
            <person name="Oono Y."/>
            <person name="Narumi I."/>
        </authorList>
    </citation>
    <scope>NUCLEOTIDE SEQUENCE [LARGE SCALE GENOMIC DNA]</scope>
    <source>
        <strain evidence="2">TR0125</strain>
    </source>
</reference>
<accession>A0A2I9CZB3</accession>
<dbReference type="Proteomes" id="UP000236569">
    <property type="component" value="Unassembled WGS sequence"/>
</dbReference>
<proteinExistence type="predicted"/>
<protein>
    <submittedName>
        <fullName evidence="1">Uncharacterized protein</fullName>
    </submittedName>
</protein>
<dbReference type="RefSeq" id="WP_103130864.1">
    <property type="nucleotide sequence ID" value="NZ_BFAG01000015.1"/>
</dbReference>
<dbReference type="AlphaFoldDB" id="A0A2I9CZB3"/>
<sequence>MIPEAASYQVVAYYPYWREGVPFGFFGMGSLAGPAWSARERTVFLALGRALQLALERAWHAEERETRIQELERQVHTGRVFAELTQDLTFNDPAALTREAEHLLFRLLPGASVQYWIQQDGEGRVAAGAAPERTRLGAPAAGGG</sequence>
<comment type="caution">
    <text evidence="1">The sequence shown here is derived from an EMBL/GenBank/DDBJ whole genome shotgun (WGS) entry which is preliminary data.</text>
</comment>
<dbReference type="EMBL" id="BFAG01000015">
    <property type="protein sequence ID" value="GBF07554.1"/>
    <property type="molecule type" value="Genomic_DNA"/>
</dbReference>
<evidence type="ECO:0000313" key="2">
    <source>
        <dbReference type="Proteomes" id="UP000236569"/>
    </source>
</evidence>
<keyword evidence="2" id="KW-1185">Reference proteome</keyword>
<evidence type="ECO:0000313" key="1">
    <source>
        <dbReference type="EMBL" id="GBF07554.1"/>
    </source>
</evidence>